<dbReference type="PANTHER" id="PTHR47291">
    <property type="entry name" value="PEPTIDE UPSTREAM PROTEIN"/>
    <property type="match status" value="1"/>
</dbReference>
<sequence length="330" mass="37123">MAVKAMKQLGFSTVSGVHTNRFFTLNIKRIVYELDYQDSSFDFVLSRDLDKVYVPALLVLEVEHVLKPNGIGALLVGAKSSHHNDLSRSATPVSSLLRSSSVVHVDSIDDELNLVVFKKRSENATSFFNHHQLSLPADCPSLALTKPLIDLMEPLKDFNVYFVHYNTSIMLSHVKRPGITFVYHPGLAGKVVTEADVDVHEEEDEEVDPYVGEEEFDFLAWFKETVQYADFVVLKMNAGEVELKFLSDVFDSGAICFVDELFLRCPDITSKESCMDVDKSLRDEKSASDGFQEAINLLQSLTLKSEASGLEQRRLSVLDFLRNQLTDDDK</sequence>
<dbReference type="Gramene" id="Psat03G0167000-T2">
    <property type="protein sequence ID" value="KAI5425929.1"/>
    <property type="gene ID" value="KIW84_031670"/>
</dbReference>
<evidence type="ECO:0000313" key="2">
    <source>
        <dbReference type="EMBL" id="KAI5425929.1"/>
    </source>
</evidence>
<reference evidence="2 3" key="1">
    <citation type="journal article" date="2022" name="Nat. Genet.">
        <title>Improved pea reference genome and pan-genome highlight genomic features and evolutionary characteristics.</title>
        <authorList>
            <person name="Yang T."/>
            <person name="Liu R."/>
            <person name="Luo Y."/>
            <person name="Hu S."/>
            <person name="Wang D."/>
            <person name="Wang C."/>
            <person name="Pandey M.K."/>
            <person name="Ge S."/>
            <person name="Xu Q."/>
            <person name="Li N."/>
            <person name="Li G."/>
            <person name="Huang Y."/>
            <person name="Saxena R.K."/>
            <person name="Ji Y."/>
            <person name="Li M."/>
            <person name="Yan X."/>
            <person name="He Y."/>
            <person name="Liu Y."/>
            <person name="Wang X."/>
            <person name="Xiang C."/>
            <person name="Varshney R.K."/>
            <person name="Ding H."/>
            <person name="Gao S."/>
            <person name="Zong X."/>
        </authorList>
    </citation>
    <scope>NUCLEOTIDE SEQUENCE [LARGE SCALE GENOMIC DNA]</scope>
    <source>
        <strain evidence="2 3">cv. Zhongwan 6</strain>
    </source>
</reference>
<name>A0A9D4XTN5_PEA</name>
<dbReference type="Proteomes" id="UP001058974">
    <property type="component" value="Chromosome 3"/>
</dbReference>
<accession>A0A9D4XTN5</accession>
<evidence type="ECO:0000313" key="3">
    <source>
        <dbReference type="Proteomes" id="UP001058974"/>
    </source>
</evidence>
<dbReference type="EMBL" id="JAMSHJ010000003">
    <property type="protein sequence ID" value="KAI5425929.1"/>
    <property type="molecule type" value="Genomic_DNA"/>
</dbReference>
<dbReference type="InterPro" id="IPR057192">
    <property type="entry name" value="DUF7870"/>
</dbReference>
<feature type="domain" description="DUF7870" evidence="1">
    <location>
        <begin position="209"/>
        <end position="273"/>
    </location>
</feature>
<organism evidence="2 3">
    <name type="scientific">Pisum sativum</name>
    <name type="common">Garden pea</name>
    <name type="synonym">Lathyrus oleraceus</name>
    <dbReference type="NCBI Taxonomy" id="3888"/>
    <lineage>
        <taxon>Eukaryota</taxon>
        <taxon>Viridiplantae</taxon>
        <taxon>Streptophyta</taxon>
        <taxon>Embryophyta</taxon>
        <taxon>Tracheophyta</taxon>
        <taxon>Spermatophyta</taxon>
        <taxon>Magnoliopsida</taxon>
        <taxon>eudicotyledons</taxon>
        <taxon>Gunneridae</taxon>
        <taxon>Pentapetalae</taxon>
        <taxon>rosids</taxon>
        <taxon>fabids</taxon>
        <taxon>Fabales</taxon>
        <taxon>Fabaceae</taxon>
        <taxon>Papilionoideae</taxon>
        <taxon>50 kb inversion clade</taxon>
        <taxon>NPAAA clade</taxon>
        <taxon>Hologalegina</taxon>
        <taxon>IRL clade</taxon>
        <taxon>Fabeae</taxon>
        <taxon>Lathyrus</taxon>
    </lineage>
</organism>
<keyword evidence="3" id="KW-1185">Reference proteome</keyword>
<proteinExistence type="predicted"/>
<dbReference type="AlphaFoldDB" id="A0A9D4XTN5"/>
<dbReference type="PANTHER" id="PTHR47291:SF1">
    <property type="entry name" value="PEPTIDE UPSTREAM PROTEIN"/>
    <property type="match status" value="1"/>
</dbReference>
<evidence type="ECO:0000259" key="1">
    <source>
        <dbReference type="Pfam" id="PF25276"/>
    </source>
</evidence>
<dbReference type="Pfam" id="PF25276">
    <property type="entry name" value="DUF7870"/>
    <property type="match status" value="1"/>
</dbReference>
<gene>
    <name evidence="2" type="ORF">KIW84_031670</name>
</gene>
<protein>
    <recommendedName>
        <fullName evidence="1">DUF7870 domain-containing protein</fullName>
    </recommendedName>
</protein>
<comment type="caution">
    <text evidence="2">The sequence shown here is derived from an EMBL/GenBank/DDBJ whole genome shotgun (WGS) entry which is preliminary data.</text>
</comment>